<evidence type="ECO:0000313" key="14">
    <source>
        <dbReference type="Proteomes" id="UP001589767"/>
    </source>
</evidence>
<evidence type="ECO:0000256" key="11">
    <source>
        <dbReference type="SAM" id="Phobius"/>
    </source>
</evidence>
<dbReference type="EMBL" id="JBHLWB010000001">
    <property type="protein sequence ID" value="MFC0308581.1"/>
    <property type="molecule type" value="Genomic_DNA"/>
</dbReference>
<evidence type="ECO:0000259" key="12">
    <source>
        <dbReference type="PROSITE" id="PS52015"/>
    </source>
</evidence>
<dbReference type="InterPro" id="IPR051045">
    <property type="entry name" value="TonB-dependent_transducer"/>
</dbReference>
<evidence type="ECO:0000256" key="5">
    <source>
        <dbReference type="ARBA" id="ARBA00022519"/>
    </source>
</evidence>
<dbReference type="NCBIfam" id="TIGR01352">
    <property type="entry name" value="tonB_Cterm"/>
    <property type="match status" value="1"/>
</dbReference>
<gene>
    <name evidence="13" type="ORF">ACFFHK_02525</name>
</gene>
<organism evidence="13 14">
    <name type="scientific">Gallibacterium trehalosifermentans</name>
    <dbReference type="NCBI Taxonomy" id="516935"/>
    <lineage>
        <taxon>Bacteria</taxon>
        <taxon>Pseudomonadati</taxon>
        <taxon>Pseudomonadota</taxon>
        <taxon>Gammaproteobacteria</taxon>
        <taxon>Pasteurellales</taxon>
        <taxon>Pasteurellaceae</taxon>
        <taxon>Gallibacterium</taxon>
    </lineage>
</organism>
<dbReference type="Pfam" id="PF03544">
    <property type="entry name" value="TonB_C"/>
    <property type="match status" value="1"/>
</dbReference>
<keyword evidence="3" id="KW-0813">Transport</keyword>
<proteinExistence type="inferred from homology"/>
<feature type="transmembrane region" description="Helical" evidence="11">
    <location>
        <begin position="9"/>
        <end position="29"/>
    </location>
</feature>
<protein>
    <submittedName>
        <fullName evidence="13">TonB family protein</fullName>
    </submittedName>
</protein>
<feature type="compositionally biased region" description="Basic and acidic residues" evidence="10">
    <location>
        <begin position="89"/>
        <end position="111"/>
    </location>
</feature>
<evidence type="ECO:0000256" key="3">
    <source>
        <dbReference type="ARBA" id="ARBA00022448"/>
    </source>
</evidence>
<keyword evidence="5" id="KW-0997">Cell inner membrane</keyword>
<dbReference type="Proteomes" id="UP001589767">
    <property type="component" value="Unassembled WGS sequence"/>
</dbReference>
<feature type="domain" description="TonB C-terminal" evidence="12">
    <location>
        <begin position="152"/>
        <end position="240"/>
    </location>
</feature>
<dbReference type="InterPro" id="IPR037682">
    <property type="entry name" value="TonB_C"/>
</dbReference>
<keyword evidence="8 11" id="KW-1133">Transmembrane helix</keyword>
<evidence type="ECO:0000256" key="9">
    <source>
        <dbReference type="ARBA" id="ARBA00023136"/>
    </source>
</evidence>
<keyword evidence="14" id="KW-1185">Reference proteome</keyword>
<comment type="subcellular location">
    <subcellularLocation>
        <location evidence="1">Cell inner membrane</location>
        <topology evidence="1">Single-pass membrane protein</topology>
        <orientation evidence="1">Periplasmic side</orientation>
    </subcellularLocation>
</comment>
<evidence type="ECO:0000256" key="8">
    <source>
        <dbReference type="ARBA" id="ARBA00022989"/>
    </source>
</evidence>
<comment type="caution">
    <text evidence="13">The sequence shown here is derived from an EMBL/GenBank/DDBJ whole genome shotgun (WGS) entry which is preliminary data.</text>
</comment>
<sequence length="240" mass="27025">MNVHYTKPAFFLTIFIYGVLFTSIVWSLGHEREQSANSISGELSPTISMELLTANILSEEKVEPEVVKETPQPEVAKIEPKTEIIPDPTVKKVIEPVKKKREEPKPVERKQERKKKHQQPSPQIQSKAQGAPITAHQQNLQGAGTSRDELAAYRSALRKEIERHKRYSQRAKMLRRQGTVVVEFILMNDGTIQNVRLHRSSGYDELDQSALAAVSRAKSVGARPAGLSAEQKVPIRFTLQ</sequence>
<evidence type="ECO:0000313" key="13">
    <source>
        <dbReference type="EMBL" id="MFC0308581.1"/>
    </source>
</evidence>
<dbReference type="PANTHER" id="PTHR33446">
    <property type="entry name" value="PROTEIN TONB-RELATED"/>
    <property type="match status" value="1"/>
</dbReference>
<name>A0ABV6GZV7_9PAST</name>
<feature type="region of interest" description="Disordered" evidence="10">
    <location>
        <begin position="89"/>
        <end position="146"/>
    </location>
</feature>
<evidence type="ECO:0000256" key="4">
    <source>
        <dbReference type="ARBA" id="ARBA00022475"/>
    </source>
</evidence>
<keyword evidence="7" id="KW-0653">Protein transport</keyword>
<keyword evidence="9 11" id="KW-0472">Membrane</keyword>
<evidence type="ECO:0000256" key="2">
    <source>
        <dbReference type="ARBA" id="ARBA00006555"/>
    </source>
</evidence>
<dbReference type="PANTHER" id="PTHR33446:SF2">
    <property type="entry name" value="PROTEIN TONB"/>
    <property type="match status" value="1"/>
</dbReference>
<dbReference type="InterPro" id="IPR006260">
    <property type="entry name" value="TonB/TolA_C"/>
</dbReference>
<evidence type="ECO:0000256" key="7">
    <source>
        <dbReference type="ARBA" id="ARBA00022927"/>
    </source>
</evidence>
<keyword evidence="6 11" id="KW-0812">Transmembrane</keyword>
<comment type="similarity">
    <text evidence="2">Belongs to the TonB family.</text>
</comment>
<evidence type="ECO:0000256" key="6">
    <source>
        <dbReference type="ARBA" id="ARBA00022692"/>
    </source>
</evidence>
<dbReference type="PROSITE" id="PS52015">
    <property type="entry name" value="TONB_CTD"/>
    <property type="match status" value="1"/>
</dbReference>
<dbReference type="RefSeq" id="WP_382368807.1">
    <property type="nucleotide sequence ID" value="NZ_JBHLWB010000001.1"/>
</dbReference>
<accession>A0ABV6GZV7</accession>
<evidence type="ECO:0000256" key="10">
    <source>
        <dbReference type="SAM" id="MobiDB-lite"/>
    </source>
</evidence>
<dbReference type="Gene3D" id="3.30.1150.10">
    <property type="match status" value="1"/>
</dbReference>
<evidence type="ECO:0000256" key="1">
    <source>
        <dbReference type="ARBA" id="ARBA00004383"/>
    </source>
</evidence>
<dbReference type="SUPFAM" id="SSF74653">
    <property type="entry name" value="TolA/TonB C-terminal domain"/>
    <property type="match status" value="1"/>
</dbReference>
<feature type="compositionally biased region" description="Polar residues" evidence="10">
    <location>
        <begin position="135"/>
        <end position="144"/>
    </location>
</feature>
<keyword evidence="4" id="KW-1003">Cell membrane</keyword>
<reference evidence="13 14" key="1">
    <citation type="submission" date="2024-09" db="EMBL/GenBank/DDBJ databases">
        <authorList>
            <person name="Sun Q."/>
            <person name="Mori K."/>
        </authorList>
    </citation>
    <scope>NUCLEOTIDE SEQUENCE [LARGE SCALE GENOMIC DNA]</scope>
    <source>
        <strain evidence="13 14">CCM 7539</strain>
    </source>
</reference>